<dbReference type="GO" id="GO:0008757">
    <property type="term" value="F:S-adenosylmethionine-dependent methyltransferase activity"/>
    <property type="evidence" value="ECO:0007669"/>
    <property type="project" value="InterPro"/>
</dbReference>
<organism evidence="2 3">
    <name type="scientific">Paraburkholderia solisilvae</name>
    <dbReference type="NCBI Taxonomy" id="624376"/>
    <lineage>
        <taxon>Bacteria</taxon>
        <taxon>Pseudomonadati</taxon>
        <taxon>Pseudomonadota</taxon>
        <taxon>Betaproteobacteria</taxon>
        <taxon>Burkholderiales</taxon>
        <taxon>Burkholderiaceae</taxon>
        <taxon>Paraburkholderia</taxon>
    </lineage>
</organism>
<dbReference type="GO" id="GO:0043770">
    <property type="term" value="F:demethylmenaquinone methyltransferase activity"/>
    <property type="evidence" value="ECO:0007669"/>
    <property type="project" value="UniProtKB-EC"/>
</dbReference>
<feature type="domain" description="Methyltransferase type 11" evidence="1">
    <location>
        <begin position="69"/>
        <end position="169"/>
    </location>
</feature>
<reference evidence="2 3" key="1">
    <citation type="submission" date="2020-04" db="EMBL/GenBank/DDBJ databases">
        <authorList>
            <person name="De Canck E."/>
        </authorList>
    </citation>
    <scope>NUCLEOTIDE SEQUENCE [LARGE SCALE GENOMIC DNA]</scope>
    <source>
        <strain evidence="2 3">LMG 29739</strain>
    </source>
</reference>
<dbReference type="PANTHER" id="PTHR43591">
    <property type="entry name" value="METHYLTRANSFERASE"/>
    <property type="match status" value="1"/>
</dbReference>
<protein>
    <submittedName>
        <fullName evidence="2">2-methoxy-6-polyprenyl-1,4-benzoquinol methylase, mitochondrial</fullName>
        <ecNumber evidence="2">2.1.1.163</ecNumber>
    </submittedName>
</protein>
<evidence type="ECO:0000313" key="3">
    <source>
        <dbReference type="Proteomes" id="UP000494329"/>
    </source>
</evidence>
<dbReference type="Proteomes" id="UP000494329">
    <property type="component" value="Unassembled WGS sequence"/>
</dbReference>
<sequence length="290" mass="32141">MFTSTYWNSMVSQTQLTGQDLFGRTFDMDEQSLEVMAARLEARGKHAFFSQVIDDYMNALALSRDETILDLGCGTGVVARTIARRGDVKGRIVAMDISPYLIGLGKRFASEEGVAGRIDFLTGDAHSVIEPEGKFDVVVMHTLVSHVVDPAAVIEEARRLLRPQGRIVIFDGDFASRVCATDAPDGGAEMDRLILRMTAQSTVMRQMPRLLAKGGFELAWSRGYVAADIGRADFFSSILPAFRVLLPKAGVMPEADANEFVDKLELASRNNEFFASCNFYTYMARRLDRQ</sequence>
<name>A0A6J5E5Q4_9BURK</name>
<dbReference type="SUPFAM" id="SSF53335">
    <property type="entry name" value="S-adenosyl-L-methionine-dependent methyltransferases"/>
    <property type="match status" value="1"/>
</dbReference>
<evidence type="ECO:0000313" key="2">
    <source>
        <dbReference type="EMBL" id="CAB3760402.1"/>
    </source>
</evidence>
<dbReference type="InterPro" id="IPR029063">
    <property type="entry name" value="SAM-dependent_MTases_sf"/>
</dbReference>
<dbReference type="GO" id="GO:0032259">
    <property type="term" value="P:methylation"/>
    <property type="evidence" value="ECO:0007669"/>
    <property type="project" value="UniProtKB-KW"/>
</dbReference>
<dbReference type="Pfam" id="PF08241">
    <property type="entry name" value="Methyltransf_11"/>
    <property type="match status" value="1"/>
</dbReference>
<gene>
    <name evidence="2" type="primary">COQ5_4</name>
    <name evidence="2" type="ORF">LMG29739_03377</name>
</gene>
<dbReference type="CDD" id="cd02440">
    <property type="entry name" value="AdoMet_MTases"/>
    <property type="match status" value="1"/>
</dbReference>
<keyword evidence="3" id="KW-1185">Reference proteome</keyword>
<dbReference type="EC" id="2.1.1.163" evidence="2"/>
<evidence type="ECO:0000259" key="1">
    <source>
        <dbReference type="Pfam" id="PF08241"/>
    </source>
</evidence>
<keyword evidence="2" id="KW-0808">Transferase</keyword>
<dbReference type="AlphaFoldDB" id="A0A6J5E5Q4"/>
<accession>A0A6J5E5Q4</accession>
<dbReference type="Gene3D" id="3.40.50.150">
    <property type="entry name" value="Vaccinia Virus protein VP39"/>
    <property type="match status" value="1"/>
</dbReference>
<proteinExistence type="predicted"/>
<keyword evidence="2" id="KW-0489">Methyltransferase</keyword>
<dbReference type="RefSeq" id="WP_175112071.1">
    <property type="nucleotide sequence ID" value="NZ_CADIKF010000025.1"/>
</dbReference>
<dbReference type="InterPro" id="IPR013216">
    <property type="entry name" value="Methyltransf_11"/>
</dbReference>
<dbReference type="EMBL" id="CADIKF010000025">
    <property type="protein sequence ID" value="CAB3760402.1"/>
    <property type="molecule type" value="Genomic_DNA"/>
</dbReference>